<evidence type="ECO:0000313" key="2">
    <source>
        <dbReference type="Proteomes" id="UP000646484"/>
    </source>
</evidence>
<evidence type="ECO:0008006" key="3">
    <source>
        <dbReference type="Google" id="ProtNLM"/>
    </source>
</evidence>
<proteinExistence type="predicted"/>
<evidence type="ECO:0000313" key="1">
    <source>
        <dbReference type="EMBL" id="MBC5620469.1"/>
    </source>
</evidence>
<name>A0ABR7CXS4_9BACT</name>
<protein>
    <recommendedName>
        <fullName evidence="3">RteC protein</fullName>
    </recommendedName>
</protein>
<gene>
    <name evidence="1" type="ORF">H8S64_05105</name>
</gene>
<dbReference type="EMBL" id="JACOOH010000002">
    <property type="protein sequence ID" value="MBC5620469.1"/>
    <property type="molecule type" value="Genomic_DNA"/>
</dbReference>
<accession>A0ABR7CXS4</accession>
<dbReference type="Proteomes" id="UP000646484">
    <property type="component" value="Unassembled WGS sequence"/>
</dbReference>
<reference evidence="1 2" key="1">
    <citation type="submission" date="2020-08" db="EMBL/GenBank/DDBJ databases">
        <title>Genome public.</title>
        <authorList>
            <person name="Liu C."/>
            <person name="Sun Q."/>
        </authorList>
    </citation>
    <scope>NUCLEOTIDE SEQUENCE [LARGE SCALE GENOMIC DNA]</scope>
    <source>
        <strain evidence="1 2">NSJ-56</strain>
    </source>
</reference>
<comment type="caution">
    <text evidence="1">The sequence shown here is derived from an EMBL/GenBank/DDBJ whole genome shotgun (WGS) entry which is preliminary data.</text>
</comment>
<dbReference type="RefSeq" id="WP_186975235.1">
    <property type="nucleotide sequence ID" value="NZ_JACOOH010000002.1"/>
</dbReference>
<keyword evidence="2" id="KW-1185">Reference proteome</keyword>
<organism evidence="1 2">
    <name type="scientific">Butyricimonas hominis</name>
    <dbReference type="NCBI Taxonomy" id="2763032"/>
    <lineage>
        <taxon>Bacteria</taxon>
        <taxon>Pseudomonadati</taxon>
        <taxon>Bacteroidota</taxon>
        <taxon>Bacteroidia</taxon>
        <taxon>Bacteroidales</taxon>
        <taxon>Odoribacteraceae</taxon>
        <taxon>Butyricimonas</taxon>
    </lineage>
</organism>
<sequence length="232" mass="27179">MMNTKTIKKYVTELSKARVEITNDPYHPVTFNRADNFADYQLYLLGLEIELLPLAVKIVLNRTHTNHWRKLAYNYCLHVESLFTGKNINGIHRHLLITKGNELVSLQDLSNDHRKYLDRFLTLQRESFERTKASLLGTTSFRPSDFMLEGTEIDLNELINFLWHSGAVKGITPGVTKKAFAGYFSAMMNRKCANNFEDRIHQSLGRYNPLKYVDKLREQYLDYAEQREQRKK</sequence>